<dbReference type="EMBL" id="WNWM01000002">
    <property type="protein sequence ID" value="MUI11722.1"/>
    <property type="molecule type" value="Genomic_DNA"/>
</dbReference>
<reference evidence="3 4" key="1">
    <citation type="submission" date="2019-11" db="EMBL/GenBank/DDBJ databases">
        <title>Draft Genome Sequences of Six Type Strains of the Genus Massilia.</title>
        <authorList>
            <person name="Miess H."/>
            <person name="Frediansyah A."/>
            <person name="Goeker M."/>
            <person name="Gross H."/>
        </authorList>
    </citation>
    <scope>NUCLEOTIDE SEQUENCE [LARGE SCALE GENOMIC DNA]</scope>
    <source>
        <strain evidence="3 4">DSM 17513</strain>
    </source>
</reference>
<evidence type="ECO:0000256" key="1">
    <source>
        <dbReference type="SAM" id="SignalP"/>
    </source>
</evidence>
<keyword evidence="4" id="KW-1185">Reference proteome</keyword>
<keyword evidence="1" id="KW-0732">Signal</keyword>
<dbReference type="Pfam" id="PF12275">
    <property type="entry name" value="DUF3616"/>
    <property type="match status" value="1"/>
</dbReference>
<name>A0A6I3XEP5_9BURK</name>
<protein>
    <submittedName>
        <fullName evidence="3">DUF3616 domain-containing protein</fullName>
    </submittedName>
</protein>
<dbReference type="OrthoDB" id="5560405at2"/>
<evidence type="ECO:0000259" key="2">
    <source>
        <dbReference type="Pfam" id="PF12275"/>
    </source>
</evidence>
<evidence type="ECO:0000313" key="4">
    <source>
        <dbReference type="Proteomes" id="UP000431684"/>
    </source>
</evidence>
<feature type="domain" description="DUF3616" evidence="2">
    <location>
        <begin position="160"/>
        <end position="248"/>
    </location>
</feature>
<dbReference type="AlphaFoldDB" id="A0A6I3XEP5"/>
<organism evidence="3 4">
    <name type="scientific">Pseudoduganella dura</name>
    <dbReference type="NCBI Taxonomy" id="321982"/>
    <lineage>
        <taxon>Bacteria</taxon>
        <taxon>Pseudomonadati</taxon>
        <taxon>Pseudomonadota</taxon>
        <taxon>Betaproteobacteria</taxon>
        <taxon>Burkholderiales</taxon>
        <taxon>Oxalobacteraceae</taxon>
        <taxon>Telluria group</taxon>
        <taxon>Pseudoduganella</taxon>
    </lineage>
</organism>
<comment type="caution">
    <text evidence="3">The sequence shown here is derived from an EMBL/GenBank/DDBJ whole genome shotgun (WGS) entry which is preliminary data.</text>
</comment>
<gene>
    <name evidence="3" type="ORF">GJV26_04370</name>
</gene>
<evidence type="ECO:0000313" key="3">
    <source>
        <dbReference type="EMBL" id="MUI11722.1"/>
    </source>
</evidence>
<dbReference type="RefSeq" id="WP_155707759.1">
    <property type="nucleotide sequence ID" value="NZ_BMWU01000003.1"/>
</dbReference>
<dbReference type="Proteomes" id="UP000431684">
    <property type="component" value="Unassembled WGS sequence"/>
</dbReference>
<feature type="signal peptide" evidence="1">
    <location>
        <begin position="1"/>
        <end position="23"/>
    </location>
</feature>
<dbReference type="InterPro" id="IPR022060">
    <property type="entry name" value="DUF3616"/>
</dbReference>
<feature type="chain" id="PRO_5026251765" evidence="1">
    <location>
        <begin position="24"/>
        <end position="314"/>
    </location>
</feature>
<proteinExistence type="predicted"/>
<accession>A0A6I3XEP5</accession>
<sequence length="314" mass="32426">MSAFTVKTCAILMAVICALPAAAVTRYAGMCDASAAVMLDGDRFVVANDEDNVLRVYSLRAPGQPVATLNLQAFLGVEKEADIEGAARVGNRVYWLTSHGANKNGKPRPDRRRLFATEVGAGTGGASLRPAGTAYSGLPKLFAHPIGIRYHLAEVALLSPESKGALNIEGLAADAAGGLLIGFRNPVPGGRALIVPLRNPQALVAAGGANAEPEFGDAVELDLGGLGIRSIEAVPGTGGYLIVAGPSGSGKKFALFGWRAGAKAVPLDVALPAGFRPEALMVDGKQRVIHLISDDGDACTDPGFRLLTLALPVW</sequence>